<feature type="transmembrane region" description="Helical" evidence="8">
    <location>
        <begin position="115"/>
        <end position="137"/>
    </location>
</feature>
<evidence type="ECO:0000256" key="4">
    <source>
        <dbReference type="ARBA" id="ARBA00022692"/>
    </source>
</evidence>
<feature type="transmembrane region" description="Helical" evidence="8">
    <location>
        <begin position="71"/>
        <end position="95"/>
    </location>
</feature>
<dbReference type="PANTHER" id="PTHR20772:SF2">
    <property type="entry name" value="PROTEIN FMP42"/>
    <property type="match status" value="1"/>
</dbReference>
<sequence length="320" mass="34330">MYRAYEWLCVGQEKVTGARYLCESQDSAVQRLFQIAIPSHFLTSAVAGTLIDTVGPKYTACFGQLLNLSSWILLSFASSSFNVYVFAFILMGAGADTGFLPTLHVANLFEGSSGLVVALMGAAASSSFAVPTVLDLIHSGGNISFQYICWGYAVIIVIAIFYAALFIPKQVFQPLENLNVVSSDQDENQVEPESSSGQWRASGEHLLGKSANTFFGFINPISFLPTIIFGKMVDSFGIGFVMAINTVFGVVSYVSGVLSLEVFKYISAIAMSLHPSEKMVGKSLYPAQLSMSNDSAAGEIEAKGNETAFTVSLSTEIISP</sequence>
<dbReference type="Gene3D" id="1.20.1250.20">
    <property type="entry name" value="MFS general substrate transporter like domains"/>
    <property type="match status" value="1"/>
</dbReference>
<gene>
    <name evidence="9" type="ORF">IE077_004217</name>
</gene>
<keyword evidence="3" id="KW-0813">Transport</keyword>
<keyword evidence="6 8" id="KW-1133">Transmembrane helix</keyword>
<proteinExistence type="inferred from homology"/>
<dbReference type="SUPFAM" id="SSF103473">
    <property type="entry name" value="MFS general substrate transporter"/>
    <property type="match status" value="1"/>
</dbReference>
<organism evidence="9 10">
    <name type="scientific">Cardiosporidium cionae</name>
    <dbReference type="NCBI Taxonomy" id="476202"/>
    <lineage>
        <taxon>Eukaryota</taxon>
        <taxon>Sar</taxon>
        <taxon>Alveolata</taxon>
        <taxon>Apicomplexa</taxon>
        <taxon>Aconoidasida</taxon>
        <taxon>Nephromycida</taxon>
        <taxon>Cardiosporidium</taxon>
    </lineage>
</organism>
<dbReference type="EMBL" id="JADAQX010000776">
    <property type="protein sequence ID" value="KAF8819397.1"/>
    <property type="molecule type" value="Genomic_DNA"/>
</dbReference>
<evidence type="ECO:0000313" key="9">
    <source>
        <dbReference type="EMBL" id="KAF8819397.1"/>
    </source>
</evidence>
<evidence type="ECO:0000256" key="6">
    <source>
        <dbReference type="ARBA" id="ARBA00022989"/>
    </source>
</evidence>
<dbReference type="Proteomes" id="UP000823046">
    <property type="component" value="Unassembled WGS sequence"/>
</dbReference>
<reference evidence="9 10" key="1">
    <citation type="journal article" date="2020" name="bioRxiv">
        <title>Metabolic contributions of an alphaproteobacterial endosymbiont in the apicomplexan Cardiosporidium cionae.</title>
        <authorList>
            <person name="Hunter E.S."/>
            <person name="Paight C.J."/>
            <person name="Lane C.E."/>
        </authorList>
    </citation>
    <scope>NUCLEOTIDE SEQUENCE [LARGE SCALE GENOMIC DNA]</scope>
    <source>
        <strain evidence="9">ESH_2018</strain>
    </source>
</reference>
<accession>A0ABQ7J5Z4</accession>
<feature type="transmembrane region" description="Helical" evidence="8">
    <location>
        <begin position="149"/>
        <end position="167"/>
    </location>
</feature>
<keyword evidence="7 8" id="KW-0472">Membrane</keyword>
<dbReference type="InterPro" id="IPR052599">
    <property type="entry name" value="SLC43A_AATransporter"/>
</dbReference>
<comment type="caution">
    <text evidence="9">The sequence shown here is derived from an EMBL/GenBank/DDBJ whole genome shotgun (WGS) entry which is preliminary data.</text>
</comment>
<keyword evidence="5" id="KW-0029">Amino-acid transport</keyword>
<name>A0ABQ7J5Z4_9APIC</name>
<evidence type="ECO:0000256" key="2">
    <source>
        <dbReference type="ARBA" id="ARBA00006595"/>
    </source>
</evidence>
<keyword evidence="4 8" id="KW-0812">Transmembrane</keyword>
<keyword evidence="10" id="KW-1185">Reference proteome</keyword>
<evidence type="ECO:0000256" key="8">
    <source>
        <dbReference type="SAM" id="Phobius"/>
    </source>
</evidence>
<evidence type="ECO:0000256" key="3">
    <source>
        <dbReference type="ARBA" id="ARBA00022448"/>
    </source>
</evidence>
<feature type="transmembrane region" description="Helical" evidence="8">
    <location>
        <begin position="238"/>
        <end position="263"/>
    </location>
</feature>
<evidence type="ECO:0000256" key="5">
    <source>
        <dbReference type="ARBA" id="ARBA00022970"/>
    </source>
</evidence>
<evidence type="ECO:0000256" key="1">
    <source>
        <dbReference type="ARBA" id="ARBA00004141"/>
    </source>
</evidence>
<comment type="subcellular location">
    <subcellularLocation>
        <location evidence="1">Membrane</location>
        <topology evidence="1">Multi-pass membrane protein</topology>
    </subcellularLocation>
</comment>
<dbReference type="InterPro" id="IPR036259">
    <property type="entry name" value="MFS_trans_sf"/>
</dbReference>
<dbReference type="PANTHER" id="PTHR20772">
    <property type="entry name" value="PROTEIN FMP42"/>
    <property type="match status" value="1"/>
</dbReference>
<evidence type="ECO:0000313" key="10">
    <source>
        <dbReference type="Proteomes" id="UP000823046"/>
    </source>
</evidence>
<protein>
    <submittedName>
        <fullName evidence="9">Transporter, major facilitator family protein</fullName>
    </submittedName>
</protein>
<evidence type="ECO:0000256" key="7">
    <source>
        <dbReference type="ARBA" id="ARBA00023136"/>
    </source>
</evidence>
<comment type="similarity">
    <text evidence="2">Belongs to the SLC43A transporter (TC 2.A.1.44) family.</text>
</comment>